<comment type="function">
    <text evidence="8">Aux/IAA proteins are short-lived transcriptional factors that function as repressors of early auxin response genes at low auxin concentrations.</text>
</comment>
<sequence length="218" mass="24110">MTMELQLGLALPNNITEGFDLNSRGSEPLSHVGSCLASESGIREYNSKKRSFDEAFVPQTLALLVWNKQPNEEDEGHSELDKNSSTISKFSLSLSLSFRKMPFLEVTATTTTTELWGGHPLKPQGGSFATRIVAASAAVTLMMVVLRPRGSKSTYVKVKMEGVAIARKVDVNLHHSYQSLRDTLDNMFGRGLKNVKAYKLTYQDGEGDWLLAGDVPWR</sequence>
<evidence type="ECO:0000256" key="4">
    <source>
        <dbReference type="ARBA" id="ARBA00023015"/>
    </source>
</evidence>
<dbReference type="EMBL" id="BJWL01000131">
    <property type="protein sequence ID" value="GFS30818.1"/>
    <property type="molecule type" value="Genomic_DNA"/>
</dbReference>
<evidence type="ECO:0000256" key="2">
    <source>
        <dbReference type="ARBA" id="ARBA00006728"/>
    </source>
</evidence>
<evidence type="ECO:0000259" key="9">
    <source>
        <dbReference type="PROSITE" id="PS51745"/>
    </source>
</evidence>
<dbReference type="GO" id="GO:0005634">
    <property type="term" value="C:nucleus"/>
    <property type="evidence" value="ECO:0007669"/>
    <property type="project" value="UniProtKB-SubCell"/>
</dbReference>
<name>A0A7J0DBN7_9ERIC</name>
<evidence type="ECO:0000256" key="8">
    <source>
        <dbReference type="RuleBase" id="RU004549"/>
    </source>
</evidence>
<gene>
    <name evidence="10" type="ORF">Acr_00g0014320</name>
</gene>
<evidence type="ECO:0000256" key="6">
    <source>
        <dbReference type="ARBA" id="ARBA00023242"/>
    </source>
</evidence>
<comment type="subcellular location">
    <subcellularLocation>
        <location evidence="1 8">Nucleus</location>
    </subcellularLocation>
</comment>
<keyword evidence="6 8" id="KW-0539">Nucleus</keyword>
<keyword evidence="11" id="KW-1185">Reference proteome</keyword>
<keyword evidence="7 8" id="KW-0927">Auxin signaling pathway</keyword>
<dbReference type="Pfam" id="PF02309">
    <property type="entry name" value="AUX_IAA"/>
    <property type="match status" value="2"/>
</dbReference>
<keyword evidence="5 8" id="KW-0804">Transcription</keyword>
<dbReference type="AlphaFoldDB" id="A0A7J0DBN7"/>
<evidence type="ECO:0000256" key="1">
    <source>
        <dbReference type="ARBA" id="ARBA00004123"/>
    </source>
</evidence>
<evidence type="ECO:0000256" key="3">
    <source>
        <dbReference type="ARBA" id="ARBA00022491"/>
    </source>
</evidence>
<dbReference type="PROSITE" id="PS51745">
    <property type="entry name" value="PB1"/>
    <property type="match status" value="1"/>
</dbReference>
<dbReference type="GO" id="GO:0006355">
    <property type="term" value="P:regulation of DNA-templated transcription"/>
    <property type="evidence" value="ECO:0007669"/>
    <property type="project" value="InterPro"/>
</dbReference>
<comment type="caution">
    <text evidence="10">The sequence shown here is derived from an EMBL/GenBank/DDBJ whole genome shotgun (WGS) entry which is preliminary data.</text>
</comment>
<evidence type="ECO:0000313" key="10">
    <source>
        <dbReference type="EMBL" id="GFS30818.1"/>
    </source>
</evidence>
<keyword evidence="3 8" id="KW-0678">Repressor</keyword>
<proteinExistence type="inferred from homology"/>
<comment type="similarity">
    <text evidence="2 8">Belongs to the Aux/IAA family.</text>
</comment>
<accession>A0A7J0DBN7</accession>
<dbReference type="InterPro" id="IPR033389">
    <property type="entry name" value="AUX/IAA_dom"/>
</dbReference>
<evidence type="ECO:0000256" key="7">
    <source>
        <dbReference type="ARBA" id="ARBA00023294"/>
    </source>
</evidence>
<protein>
    <recommendedName>
        <fullName evidence="8">Auxin-responsive protein</fullName>
    </recommendedName>
</protein>
<feature type="domain" description="PB1" evidence="9">
    <location>
        <begin position="153"/>
        <end position="218"/>
    </location>
</feature>
<dbReference type="OrthoDB" id="778717at2759"/>
<comment type="subunit">
    <text evidence="8">Homodimers and heterodimers.</text>
</comment>
<dbReference type="Gene3D" id="3.10.20.90">
    <property type="entry name" value="Phosphatidylinositol 3-kinase Catalytic Subunit, Chain A, domain 1"/>
    <property type="match status" value="1"/>
</dbReference>
<evidence type="ECO:0000256" key="5">
    <source>
        <dbReference type="ARBA" id="ARBA00023163"/>
    </source>
</evidence>
<dbReference type="PANTHER" id="PTHR31734">
    <property type="entry name" value="AUXIN-RESPONSIVE PROTEIN IAA17"/>
    <property type="match status" value="1"/>
</dbReference>
<dbReference type="PANTHER" id="PTHR31734:SF38">
    <property type="entry name" value="AUXIN-RESPONSIVE PROTEIN IAA29"/>
    <property type="match status" value="1"/>
</dbReference>
<dbReference type="SUPFAM" id="SSF54277">
    <property type="entry name" value="CAD &amp; PB1 domains"/>
    <property type="match status" value="1"/>
</dbReference>
<evidence type="ECO:0000313" key="11">
    <source>
        <dbReference type="Proteomes" id="UP000585474"/>
    </source>
</evidence>
<dbReference type="InterPro" id="IPR053793">
    <property type="entry name" value="PB1-like"/>
</dbReference>
<keyword evidence="4 8" id="KW-0805">Transcription regulation</keyword>
<dbReference type="InterPro" id="IPR003311">
    <property type="entry name" value="AUX_IAA"/>
</dbReference>
<organism evidence="10 11">
    <name type="scientific">Actinidia rufa</name>
    <dbReference type="NCBI Taxonomy" id="165716"/>
    <lineage>
        <taxon>Eukaryota</taxon>
        <taxon>Viridiplantae</taxon>
        <taxon>Streptophyta</taxon>
        <taxon>Embryophyta</taxon>
        <taxon>Tracheophyta</taxon>
        <taxon>Spermatophyta</taxon>
        <taxon>Magnoliopsida</taxon>
        <taxon>eudicotyledons</taxon>
        <taxon>Gunneridae</taxon>
        <taxon>Pentapetalae</taxon>
        <taxon>asterids</taxon>
        <taxon>Ericales</taxon>
        <taxon>Actinidiaceae</taxon>
        <taxon>Actinidia</taxon>
    </lineage>
</organism>
<reference evidence="11" key="1">
    <citation type="submission" date="2019-07" db="EMBL/GenBank/DDBJ databases">
        <title>De Novo Assembly of kiwifruit Actinidia rufa.</title>
        <authorList>
            <person name="Sugita-Konishi S."/>
            <person name="Sato K."/>
            <person name="Mori E."/>
            <person name="Abe Y."/>
            <person name="Kisaki G."/>
            <person name="Hamano K."/>
            <person name="Suezawa K."/>
            <person name="Otani M."/>
            <person name="Fukuda T."/>
            <person name="Manabe T."/>
            <person name="Gomi K."/>
            <person name="Tabuchi M."/>
            <person name="Akimitsu K."/>
            <person name="Kataoka I."/>
        </authorList>
    </citation>
    <scope>NUCLEOTIDE SEQUENCE [LARGE SCALE GENOMIC DNA]</scope>
    <source>
        <strain evidence="11">cv. Fuchu</strain>
    </source>
</reference>
<dbReference type="Proteomes" id="UP000585474">
    <property type="component" value="Unassembled WGS sequence"/>
</dbReference>
<dbReference type="GO" id="GO:0009734">
    <property type="term" value="P:auxin-activated signaling pathway"/>
    <property type="evidence" value="ECO:0007669"/>
    <property type="project" value="UniProtKB-UniRule"/>
</dbReference>